<proteinExistence type="predicted"/>
<reference evidence="1" key="1">
    <citation type="submission" date="2021-06" db="EMBL/GenBank/DDBJ databases">
        <title>Comparative genomics, transcriptomics and evolutionary studies reveal genomic signatures of adaptation to plant cell wall in hemibiotrophic fungi.</title>
        <authorList>
            <consortium name="DOE Joint Genome Institute"/>
            <person name="Baroncelli R."/>
            <person name="Diaz J.F."/>
            <person name="Benocci T."/>
            <person name="Peng M."/>
            <person name="Battaglia E."/>
            <person name="Haridas S."/>
            <person name="Andreopoulos W."/>
            <person name="Labutti K."/>
            <person name="Pangilinan J."/>
            <person name="Floch G.L."/>
            <person name="Makela M.R."/>
            <person name="Henrissat B."/>
            <person name="Grigoriev I.V."/>
            <person name="Crouch J.A."/>
            <person name="De Vries R.P."/>
            <person name="Sukno S.A."/>
            <person name="Thon M.R."/>
        </authorList>
    </citation>
    <scope>NUCLEOTIDE SEQUENCE</scope>
    <source>
        <strain evidence="1">MAFF235873</strain>
    </source>
</reference>
<accession>A0AAD9M4V3</accession>
<organism evidence="1 2">
    <name type="scientific">Colletotrichum zoysiae</name>
    <dbReference type="NCBI Taxonomy" id="1216348"/>
    <lineage>
        <taxon>Eukaryota</taxon>
        <taxon>Fungi</taxon>
        <taxon>Dikarya</taxon>
        <taxon>Ascomycota</taxon>
        <taxon>Pezizomycotina</taxon>
        <taxon>Sordariomycetes</taxon>
        <taxon>Hypocreomycetidae</taxon>
        <taxon>Glomerellales</taxon>
        <taxon>Glomerellaceae</taxon>
        <taxon>Colletotrichum</taxon>
        <taxon>Colletotrichum graminicola species complex</taxon>
    </lineage>
</organism>
<name>A0AAD9M4V3_9PEZI</name>
<comment type="caution">
    <text evidence="1">The sequence shown here is derived from an EMBL/GenBank/DDBJ whole genome shotgun (WGS) entry which is preliminary data.</text>
</comment>
<keyword evidence="2" id="KW-1185">Reference proteome</keyword>
<dbReference type="AlphaFoldDB" id="A0AAD9M4V3"/>
<evidence type="ECO:0000313" key="1">
    <source>
        <dbReference type="EMBL" id="KAK2033404.1"/>
    </source>
</evidence>
<dbReference type="Proteomes" id="UP001232148">
    <property type="component" value="Unassembled WGS sequence"/>
</dbReference>
<evidence type="ECO:0000313" key="2">
    <source>
        <dbReference type="Proteomes" id="UP001232148"/>
    </source>
</evidence>
<protein>
    <submittedName>
        <fullName evidence="1">Uncharacterized protein</fullName>
    </submittedName>
</protein>
<sequence length="104" mass="11295">MHPARRRLVASSHLVSGPSLSHLVHSLTPGHSPNCPTRRLRSISAAHCLAHLKLLYPQSVYWSDHSCLVFGPGLESAHSYNLTCARRGPTASLGELGLSYLSQD</sequence>
<gene>
    <name evidence="1" type="ORF">LX32DRAFT_87741</name>
</gene>
<dbReference type="EMBL" id="MU842822">
    <property type="protein sequence ID" value="KAK2033404.1"/>
    <property type="molecule type" value="Genomic_DNA"/>
</dbReference>